<dbReference type="PANTHER" id="PTHR13408:SF0">
    <property type="entry name" value="DNA-DIRECTED RNA POLYMERASE III SUBUNIT RPC4"/>
    <property type="match status" value="1"/>
</dbReference>
<feature type="region of interest" description="Disordered" evidence="5">
    <location>
        <begin position="61"/>
        <end position="162"/>
    </location>
</feature>
<sequence length="445" mass="48290">MSKKEGIPEKLVRPTGAKPKSTILSATQSTSDGNKNGSLVSGSPSTSDIVKKLSLNAAISPLTANRPGRLPSFRGERDLTLGGNSRSSLSTLSSLDGGSAKPKKEFKPTIPARRAKAQETPLNVDKSSESPSNGRGRGRRDGDRGRGRGRGKPELIQTTGSIFGEGVSDLGLKMRSSSSVYADRESASSTAGLEKPRLNTQVNTKINKEEEDAALSALLRDDFLDDSELGDGFDDNLVLQPIQLPKSSLDANLKEETENVIIKSENQQTITVEGDIAIKQEKDDSKPTPTPKASTYQRRLKPSQVTGEHIFQNEGDILFIQLPDRLPSLKADKERPQVKIEPGTVVQEKVNDQTIGETKAEKESVFEDIPEGRLGTLRVHKSGKITLQMGEHSFVMDSATQVSYLQDLISVEVNAEEKSGKMKALGPIKYKTVCLPDWDELIVDS</sequence>
<feature type="region of interest" description="Disordered" evidence="5">
    <location>
        <begin position="277"/>
        <end position="303"/>
    </location>
</feature>
<gene>
    <name evidence="6" type="ORF">GHT06_012865</name>
</gene>
<feature type="compositionally biased region" description="Basic and acidic residues" evidence="5">
    <location>
        <begin position="1"/>
        <end position="12"/>
    </location>
</feature>
<dbReference type="GO" id="GO:0005666">
    <property type="term" value="C:RNA polymerase III complex"/>
    <property type="evidence" value="ECO:0007669"/>
    <property type="project" value="InterPro"/>
</dbReference>
<feature type="compositionally biased region" description="Polar residues" evidence="5">
    <location>
        <begin position="22"/>
        <end position="47"/>
    </location>
</feature>
<feature type="region of interest" description="Disordered" evidence="5">
    <location>
        <begin position="1"/>
        <end position="47"/>
    </location>
</feature>
<dbReference type="AlphaFoldDB" id="A0AAD5LQ46"/>
<comment type="subcellular location">
    <subcellularLocation>
        <location evidence="1">Nucleus</location>
    </subcellularLocation>
</comment>
<dbReference type="Proteomes" id="UP000820818">
    <property type="component" value="Linkage Group LG3"/>
</dbReference>
<evidence type="ECO:0008006" key="8">
    <source>
        <dbReference type="Google" id="ProtNLM"/>
    </source>
</evidence>
<comment type="caution">
    <text evidence="6">The sequence shown here is derived from an EMBL/GenBank/DDBJ whole genome shotgun (WGS) entry which is preliminary data.</text>
</comment>
<reference evidence="6 7" key="1">
    <citation type="submission" date="2022-05" db="EMBL/GenBank/DDBJ databases">
        <title>A multi-omics perspective on studying reproductive biology in Daphnia sinensis.</title>
        <authorList>
            <person name="Jia J."/>
        </authorList>
    </citation>
    <scope>NUCLEOTIDE SEQUENCE [LARGE SCALE GENOMIC DNA]</scope>
    <source>
        <strain evidence="6 7">WSL</strain>
    </source>
</reference>
<dbReference type="EMBL" id="WJBH02000003">
    <property type="protein sequence ID" value="KAI9561903.1"/>
    <property type="molecule type" value="Genomic_DNA"/>
</dbReference>
<evidence type="ECO:0000256" key="3">
    <source>
        <dbReference type="ARBA" id="ARBA00023163"/>
    </source>
</evidence>
<proteinExistence type="predicted"/>
<keyword evidence="4" id="KW-0539">Nucleus</keyword>
<evidence type="ECO:0000256" key="5">
    <source>
        <dbReference type="SAM" id="MobiDB-lite"/>
    </source>
</evidence>
<evidence type="ECO:0000256" key="1">
    <source>
        <dbReference type="ARBA" id="ARBA00004123"/>
    </source>
</evidence>
<evidence type="ECO:0000313" key="6">
    <source>
        <dbReference type="EMBL" id="KAI9561903.1"/>
    </source>
</evidence>
<name>A0AAD5LQ46_9CRUS</name>
<evidence type="ECO:0000256" key="4">
    <source>
        <dbReference type="ARBA" id="ARBA00023242"/>
    </source>
</evidence>
<feature type="compositionally biased region" description="Basic and acidic residues" evidence="5">
    <location>
        <begin position="277"/>
        <end position="286"/>
    </location>
</feature>
<protein>
    <recommendedName>
        <fullName evidence="8">DNA-directed RNA polymerase III subunit RPC4</fullName>
    </recommendedName>
</protein>
<keyword evidence="7" id="KW-1185">Reference proteome</keyword>
<dbReference type="GO" id="GO:0003677">
    <property type="term" value="F:DNA binding"/>
    <property type="evidence" value="ECO:0007669"/>
    <property type="project" value="InterPro"/>
</dbReference>
<accession>A0AAD5LQ46</accession>
<keyword evidence="3" id="KW-0804">Transcription</keyword>
<organism evidence="6 7">
    <name type="scientific">Daphnia sinensis</name>
    <dbReference type="NCBI Taxonomy" id="1820382"/>
    <lineage>
        <taxon>Eukaryota</taxon>
        <taxon>Metazoa</taxon>
        <taxon>Ecdysozoa</taxon>
        <taxon>Arthropoda</taxon>
        <taxon>Crustacea</taxon>
        <taxon>Branchiopoda</taxon>
        <taxon>Diplostraca</taxon>
        <taxon>Cladocera</taxon>
        <taxon>Anomopoda</taxon>
        <taxon>Daphniidae</taxon>
        <taxon>Daphnia</taxon>
        <taxon>Daphnia similis group</taxon>
    </lineage>
</organism>
<keyword evidence="2" id="KW-0240">DNA-directed RNA polymerase</keyword>
<feature type="region of interest" description="Disordered" evidence="5">
    <location>
        <begin position="175"/>
        <end position="198"/>
    </location>
</feature>
<dbReference type="GO" id="GO:0042797">
    <property type="term" value="P:tRNA transcription by RNA polymerase III"/>
    <property type="evidence" value="ECO:0007669"/>
    <property type="project" value="TreeGrafter"/>
</dbReference>
<evidence type="ECO:0000313" key="7">
    <source>
        <dbReference type="Proteomes" id="UP000820818"/>
    </source>
</evidence>
<dbReference type="PANTHER" id="PTHR13408">
    <property type="entry name" value="DNA-DIRECTED RNA POLYMERASE III"/>
    <property type="match status" value="1"/>
</dbReference>
<dbReference type="Pfam" id="PF05132">
    <property type="entry name" value="RNA_pol_Rpc4"/>
    <property type="match status" value="1"/>
</dbReference>
<evidence type="ECO:0000256" key="2">
    <source>
        <dbReference type="ARBA" id="ARBA00022478"/>
    </source>
</evidence>
<feature type="compositionally biased region" description="Low complexity" evidence="5">
    <location>
        <begin position="80"/>
        <end position="99"/>
    </location>
</feature>
<dbReference type="InterPro" id="IPR007811">
    <property type="entry name" value="RPC4"/>
</dbReference>